<dbReference type="SUPFAM" id="SSF69318">
    <property type="entry name" value="Integrin alpha N-terminal domain"/>
    <property type="match status" value="1"/>
</dbReference>
<reference evidence="1" key="1">
    <citation type="submission" date="2021-02" db="EMBL/GenBank/DDBJ databases">
        <authorList>
            <person name="Nowell W R."/>
        </authorList>
    </citation>
    <scope>NUCLEOTIDE SEQUENCE</scope>
</reference>
<sequence length="43" mass="4590">MGCANEAFQRKTTLTTGMGSQPQSLVVGDFNLDKNMDIAVVNS</sequence>
<accession>A0A8S2W3D9</accession>
<dbReference type="EMBL" id="CAJOBH010061875">
    <property type="protein sequence ID" value="CAF4429170.1"/>
    <property type="molecule type" value="Genomic_DNA"/>
</dbReference>
<comment type="caution">
    <text evidence="1">The sequence shown here is derived from an EMBL/GenBank/DDBJ whole genome shotgun (WGS) entry which is preliminary data.</text>
</comment>
<dbReference type="InterPro" id="IPR028994">
    <property type="entry name" value="Integrin_alpha_N"/>
</dbReference>
<name>A0A8S2W3D9_9BILA</name>
<feature type="non-terminal residue" evidence="1">
    <location>
        <position position="43"/>
    </location>
</feature>
<gene>
    <name evidence="1" type="ORF">BYL167_LOCUS32819</name>
</gene>
<organism evidence="1 2">
    <name type="scientific">Rotaria magnacalcarata</name>
    <dbReference type="NCBI Taxonomy" id="392030"/>
    <lineage>
        <taxon>Eukaryota</taxon>
        <taxon>Metazoa</taxon>
        <taxon>Spiralia</taxon>
        <taxon>Gnathifera</taxon>
        <taxon>Rotifera</taxon>
        <taxon>Eurotatoria</taxon>
        <taxon>Bdelloidea</taxon>
        <taxon>Philodinida</taxon>
        <taxon>Philodinidae</taxon>
        <taxon>Rotaria</taxon>
    </lineage>
</organism>
<dbReference type="Proteomes" id="UP000681967">
    <property type="component" value="Unassembled WGS sequence"/>
</dbReference>
<dbReference type="AlphaFoldDB" id="A0A8S2W3D9"/>
<protein>
    <submittedName>
        <fullName evidence="1">Uncharacterized protein</fullName>
    </submittedName>
</protein>
<proteinExistence type="predicted"/>
<evidence type="ECO:0000313" key="2">
    <source>
        <dbReference type="Proteomes" id="UP000681967"/>
    </source>
</evidence>
<evidence type="ECO:0000313" key="1">
    <source>
        <dbReference type="EMBL" id="CAF4429170.1"/>
    </source>
</evidence>